<dbReference type="AlphaFoldDB" id="A0A2G8KJ97"/>
<evidence type="ECO:0000313" key="3">
    <source>
        <dbReference type="Proteomes" id="UP000230750"/>
    </source>
</evidence>
<organism evidence="2 3">
    <name type="scientific">Stichopus japonicus</name>
    <name type="common">Sea cucumber</name>
    <dbReference type="NCBI Taxonomy" id="307972"/>
    <lineage>
        <taxon>Eukaryota</taxon>
        <taxon>Metazoa</taxon>
        <taxon>Echinodermata</taxon>
        <taxon>Eleutherozoa</taxon>
        <taxon>Echinozoa</taxon>
        <taxon>Holothuroidea</taxon>
        <taxon>Aspidochirotacea</taxon>
        <taxon>Aspidochirotida</taxon>
        <taxon>Stichopodidae</taxon>
        <taxon>Apostichopus</taxon>
    </lineage>
</organism>
<protein>
    <submittedName>
        <fullName evidence="2">Uncharacterized protein</fullName>
    </submittedName>
</protein>
<evidence type="ECO:0000256" key="1">
    <source>
        <dbReference type="SAM" id="MobiDB-lite"/>
    </source>
</evidence>
<sequence length="193" mass="21477">MGCVSSKVQVASVTPSSPSGRYGNFKRWIGRKRRALFKPTVRLTDVQPFRASETGCRSPSSSPPCSHNLSEHLGEECRAKTSAPETGNARCATRIIHRGHHETPVDQDCACANNSRGLARTSCNHHRDNIQLLRDIMTLSGNAVGEEDAEHLLDQIKTQVERMLPSKLEKRKNKEAVEEMDLEGILKIHVRLT</sequence>
<name>A0A2G8KJ97_STIJA</name>
<dbReference type="EMBL" id="MRZV01000543">
    <property type="protein sequence ID" value="PIK48047.1"/>
    <property type="molecule type" value="Genomic_DNA"/>
</dbReference>
<reference evidence="2 3" key="1">
    <citation type="journal article" date="2017" name="PLoS Biol.">
        <title>The sea cucumber genome provides insights into morphological evolution and visceral regeneration.</title>
        <authorList>
            <person name="Zhang X."/>
            <person name="Sun L."/>
            <person name="Yuan J."/>
            <person name="Sun Y."/>
            <person name="Gao Y."/>
            <person name="Zhang L."/>
            <person name="Li S."/>
            <person name="Dai H."/>
            <person name="Hamel J.F."/>
            <person name="Liu C."/>
            <person name="Yu Y."/>
            <person name="Liu S."/>
            <person name="Lin W."/>
            <person name="Guo K."/>
            <person name="Jin S."/>
            <person name="Xu P."/>
            <person name="Storey K.B."/>
            <person name="Huan P."/>
            <person name="Zhang T."/>
            <person name="Zhou Y."/>
            <person name="Zhang J."/>
            <person name="Lin C."/>
            <person name="Li X."/>
            <person name="Xing L."/>
            <person name="Huo D."/>
            <person name="Sun M."/>
            <person name="Wang L."/>
            <person name="Mercier A."/>
            <person name="Li F."/>
            <person name="Yang H."/>
            <person name="Xiang J."/>
        </authorList>
    </citation>
    <scope>NUCLEOTIDE SEQUENCE [LARGE SCALE GENOMIC DNA]</scope>
    <source>
        <strain evidence="2">Shaxun</strain>
        <tissue evidence="2">Muscle</tissue>
    </source>
</reference>
<keyword evidence="3" id="KW-1185">Reference proteome</keyword>
<feature type="compositionally biased region" description="Polar residues" evidence="1">
    <location>
        <begin position="1"/>
        <end position="19"/>
    </location>
</feature>
<accession>A0A2G8KJ97</accession>
<evidence type="ECO:0000313" key="2">
    <source>
        <dbReference type="EMBL" id="PIK48047.1"/>
    </source>
</evidence>
<feature type="region of interest" description="Disordered" evidence="1">
    <location>
        <begin position="1"/>
        <end position="24"/>
    </location>
</feature>
<dbReference type="Proteomes" id="UP000230750">
    <property type="component" value="Unassembled WGS sequence"/>
</dbReference>
<proteinExistence type="predicted"/>
<comment type="caution">
    <text evidence="2">The sequence shown here is derived from an EMBL/GenBank/DDBJ whole genome shotgun (WGS) entry which is preliminary data.</text>
</comment>
<gene>
    <name evidence="2" type="ORF">BSL78_15082</name>
</gene>